<dbReference type="GO" id="GO:0009279">
    <property type="term" value="C:cell outer membrane"/>
    <property type="evidence" value="ECO:0007669"/>
    <property type="project" value="UniProtKB-SubCell"/>
</dbReference>
<feature type="domain" description="TonB-dependent transporter Oar-like beta-barrel" evidence="10">
    <location>
        <begin position="363"/>
        <end position="996"/>
    </location>
</feature>
<evidence type="ECO:0000313" key="11">
    <source>
        <dbReference type="EMBL" id="KFZ36034.1"/>
    </source>
</evidence>
<comment type="subcellular location">
    <subcellularLocation>
        <location evidence="1 7">Cell outer membrane</location>
        <topology evidence="1 7">Multi-pass membrane protein</topology>
    </subcellularLocation>
</comment>
<protein>
    <recommendedName>
        <fullName evidence="13">Cell envelope biogenesis protein OmpA</fullName>
    </recommendedName>
</protein>
<keyword evidence="2 7" id="KW-0813">Transport</keyword>
<dbReference type="Pfam" id="PF25183">
    <property type="entry name" value="OMP_b-brl_4"/>
    <property type="match status" value="2"/>
</dbReference>
<gene>
    <name evidence="11" type="ORF">HR45_18690</name>
</gene>
<dbReference type="Proteomes" id="UP000029264">
    <property type="component" value="Unassembled WGS sequence"/>
</dbReference>
<dbReference type="Gene3D" id="2.170.130.10">
    <property type="entry name" value="TonB-dependent receptor, plug domain"/>
    <property type="match status" value="1"/>
</dbReference>
<dbReference type="eggNOG" id="COG4771">
    <property type="taxonomic scope" value="Bacteria"/>
</dbReference>
<dbReference type="InterPro" id="IPR057601">
    <property type="entry name" value="Oar-like_b-barrel"/>
</dbReference>
<comment type="similarity">
    <text evidence="7">Belongs to the TonB-dependent receptor family.</text>
</comment>
<evidence type="ECO:0000256" key="2">
    <source>
        <dbReference type="ARBA" id="ARBA00022448"/>
    </source>
</evidence>
<dbReference type="EMBL" id="JPEO01000026">
    <property type="protein sequence ID" value="KFZ36034.1"/>
    <property type="molecule type" value="Genomic_DNA"/>
</dbReference>
<dbReference type="SUPFAM" id="SSF49452">
    <property type="entry name" value="Starch-binding domain-like"/>
    <property type="match status" value="1"/>
</dbReference>
<keyword evidence="6 7" id="KW-0998">Cell outer membrane</keyword>
<dbReference type="Pfam" id="PF07715">
    <property type="entry name" value="Plug"/>
    <property type="match status" value="1"/>
</dbReference>
<evidence type="ECO:0000256" key="1">
    <source>
        <dbReference type="ARBA" id="ARBA00004571"/>
    </source>
</evidence>
<keyword evidence="4 7" id="KW-0812">Transmembrane</keyword>
<keyword evidence="12" id="KW-1185">Reference proteome</keyword>
<feature type="signal peptide" evidence="8">
    <location>
        <begin position="1"/>
        <end position="26"/>
    </location>
</feature>
<dbReference type="SUPFAM" id="SSF56935">
    <property type="entry name" value="Porins"/>
    <property type="match status" value="1"/>
</dbReference>
<dbReference type="AlphaFoldDB" id="A0A094JDA5"/>
<sequence>MIQGFTKSRLALALTLAIGASSMAYAADTTSSMRGTISGPDGQPAPNTKITLIHQPSGTVTEVTTNETGAFSASGLRVGGPYQIIIDSDKYQDTVESDIFLQLGQTFRLNEQLQPAGEVERITVTGSQIAYSSNAGSASTFGSDAIQKAPSLNRDLKDILRQNPLATALGGDNNEFTVAGANPRFNSINVDGVGLNDDFGLNGNGYPTQRSPVSLDAVEQISIDANPYDAKYGGFSGARINAVTKSGTNEFHGGAFYEKTSDSWAGEYDSYSSSADKMVSTEVQGVKSDTYGVHLGGPLIKDKLFFFANYEKWEKPTAAEYGPAGAGASRDAGYTQEQLDRVRAAARDRYGIEDIGGWQGNPKEEDEKILVKLDWNINDIHRASFTYNSDESNSIRGPSDSSYNLNLTSNWYNYQQKMDAYSFQLYSDWTSDFSTELAVAYKDVKSVSGIATRAYGEVNVDNDNSVNDAGYDVQGDGLVFGPDEYRHANFLETKTWAVNLNAEYLLGDHKLGFGAGYERLDIFNVYVNPSLGKWTFDSIEDFEAGIGEIQYSNAPSNNTDDGAAAFVMGTYSAYVQDSWALTDAIDLTYGVRYERTFANDTPELNPLFVERYGFSNQENLDGKDIWLPRVGLTWYATDALTVRAGAGRFSGGKPNVWIANSFSKQGQNFDSVSGSFTDLTSLQVPQSILDEMSSKNPDGETDAIDPNFEIPSEWRYSIGYDYVFDIPVLGDQWTWSSQYIYTQKEDSLAWRDLNRQPSGTVTPDGRIVYEPVDASSPDHYDILLTNADRDGHSSIITTSLNKSWESGVNLTMSYAYQDITDGNTGTSSQAASNYKYDVVANRNVDYIGTGNYEIEHSFKINLGYTHQFFAGYDTSVNVMFERRSGKPFGWILGTYRGDSLGDQDYLSRYNAYTPYIPTGPDDPNVAYSGGMDYESFMEDYVRPAGLEKYAGGYVPKNASKKPWVTTLDLSVQQEIPGFMEGHKGMLYFTVQNLANLLNKDWGHVYDVSGGFNKEFANATWRDGTLTYSPNSRVDLGPEASSDPFYELDSDQSVWYLKVGVKYTF</sequence>
<keyword evidence="3 7" id="KW-1134">Transmembrane beta strand</keyword>
<dbReference type="PANTHER" id="PTHR30069">
    <property type="entry name" value="TONB-DEPENDENT OUTER MEMBRANE RECEPTOR"/>
    <property type="match status" value="1"/>
</dbReference>
<dbReference type="STRING" id="1515746.HR45_18690"/>
<dbReference type="GO" id="GO:0044718">
    <property type="term" value="P:siderophore transmembrane transport"/>
    <property type="evidence" value="ECO:0007669"/>
    <property type="project" value="TreeGrafter"/>
</dbReference>
<evidence type="ECO:0000256" key="4">
    <source>
        <dbReference type="ARBA" id="ARBA00022692"/>
    </source>
</evidence>
<feature type="domain" description="TonB-dependent transporter Oar-like beta-barrel" evidence="10">
    <location>
        <begin position="243"/>
        <end position="318"/>
    </location>
</feature>
<dbReference type="InterPro" id="IPR037066">
    <property type="entry name" value="Plug_dom_sf"/>
</dbReference>
<evidence type="ECO:0000256" key="8">
    <source>
        <dbReference type="SAM" id="SignalP"/>
    </source>
</evidence>
<dbReference type="InterPro" id="IPR039426">
    <property type="entry name" value="TonB-dep_rcpt-like"/>
</dbReference>
<dbReference type="Gene3D" id="2.60.40.1120">
    <property type="entry name" value="Carboxypeptidase-like, regulatory domain"/>
    <property type="match status" value="1"/>
</dbReference>
<accession>A0A094JDA5</accession>
<dbReference type="PANTHER" id="PTHR30069:SF46">
    <property type="entry name" value="OAR PROTEIN"/>
    <property type="match status" value="1"/>
</dbReference>
<evidence type="ECO:0000259" key="9">
    <source>
        <dbReference type="Pfam" id="PF07715"/>
    </source>
</evidence>
<feature type="domain" description="TonB-dependent receptor plug" evidence="9">
    <location>
        <begin position="134"/>
        <end position="235"/>
    </location>
</feature>
<evidence type="ECO:0000313" key="12">
    <source>
        <dbReference type="Proteomes" id="UP000029264"/>
    </source>
</evidence>
<organism evidence="11 12">
    <name type="scientific">Shewanella mangrovi</name>
    <dbReference type="NCBI Taxonomy" id="1515746"/>
    <lineage>
        <taxon>Bacteria</taxon>
        <taxon>Pseudomonadati</taxon>
        <taxon>Pseudomonadota</taxon>
        <taxon>Gammaproteobacteria</taxon>
        <taxon>Alteromonadales</taxon>
        <taxon>Shewanellaceae</taxon>
        <taxon>Shewanella</taxon>
    </lineage>
</organism>
<evidence type="ECO:0000259" key="10">
    <source>
        <dbReference type="Pfam" id="PF25183"/>
    </source>
</evidence>
<dbReference type="InterPro" id="IPR013784">
    <property type="entry name" value="Carb-bd-like_fold"/>
</dbReference>
<dbReference type="Pfam" id="PF13620">
    <property type="entry name" value="CarboxypepD_reg"/>
    <property type="match status" value="1"/>
</dbReference>
<dbReference type="InterPro" id="IPR036942">
    <property type="entry name" value="Beta-barrel_TonB_sf"/>
</dbReference>
<dbReference type="Gene3D" id="2.40.170.20">
    <property type="entry name" value="TonB-dependent receptor, beta-barrel domain"/>
    <property type="match status" value="1"/>
</dbReference>
<proteinExistence type="inferred from homology"/>
<dbReference type="GO" id="GO:0030246">
    <property type="term" value="F:carbohydrate binding"/>
    <property type="evidence" value="ECO:0007669"/>
    <property type="project" value="InterPro"/>
</dbReference>
<name>A0A094JDA5_9GAMM</name>
<evidence type="ECO:0000256" key="7">
    <source>
        <dbReference type="PROSITE-ProRule" id="PRU01360"/>
    </source>
</evidence>
<evidence type="ECO:0000256" key="3">
    <source>
        <dbReference type="ARBA" id="ARBA00022452"/>
    </source>
</evidence>
<dbReference type="InterPro" id="IPR012910">
    <property type="entry name" value="Plug_dom"/>
</dbReference>
<evidence type="ECO:0000256" key="6">
    <source>
        <dbReference type="ARBA" id="ARBA00023237"/>
    </source>
</evidence>
<keyword evidence="8" id="KW-0732">Signal</keyword>
<keyword evidence="5 7" id="KW-0472">Membrane</keyword>
<evidence type="ECO:0000256" key="5">
    <source>
        <dbReference type="ARBA" id="ARBA00023136"/>
    </source>
</evidence>
<dbReference type="GO" id="GO:0015344">
    <property type="term" value="F:siderophore uptake transmembrane transporter activity"/>
    <property type="evidence" value="ECO:0007669"/>
    <property type="project" value="TreeGrafter"/>
</dbReference>
<feature type="chain" id="PRO_5001900130" description="Cell envelope biogenesis protein OmpA" evidence="8">
    <location>
        <begin position="27"/>
        <end position="1064"/>
    </location>
</feature>
<reference evidence="11 12" key="1">
    <citation type="submission" date="2014-06" db="EMBL/GenBank/DDBJ databases">
        <title>Shewanella sp. YQH10.</title>
        <authorList>
            <person name="Liu Y."/>
            <person name="Zeng R."/>
        </authorList>
    </citation>
    <scope>NUCLEOTIDE SEQUENCE [LARGE SCALE GENOMIC DNA]</scope>
    <source>
        <strain evidence="11 12">YQH10</strain>
    </source>
</reference>
<comment type="caution">
    <text evidence="11">The sequence shown here is derived from an EMBL/GenBank/DDBJ whole genome shotgun (WGS) entry which is preliminary data.</text>
</comment>
<dbReference type="OrthoDB" id="9768147at2"/>
<dbReference type="PROSITE" id="PS52016">
    <property type="entry name" value="TONB_DEPENDENT_REC_3"/>
    <property type="match status" value="1"/>
</dbReference>
<evidence type="ECO:0008006" key="13">
    <source>
        <dbReference type="Google" id="ProtNLM"/>
    </source>
</evidence>